<keyword evidence="4" id="KW-1185">Reference proteome</keyword>
<dbReference type="Proteomes" id="UP000232323">
    <property type="component" value="Unassembled WGS sequence"/>
</dbReference>
<keyword evidence="2" id="KW-1133">Transmembrane helix</keyword>
<sequence length="120" mass="13853">MLPTVQDEHRSRGSSSAALCFFLMVIFLGTHLFPSTSTGKGKDVNLDSSSESLVKEEVKEKIVYELSLTNEKLEIENRALRQDIMHLKRMYHNCMREHNLSLTMNDDSRVQEDKKLRPAR</sequence>
<evidence type="ECO:0000256" key="2">
    <source>
        <dbReference type="SAM" id="Phobius"/>
    </source>
</evidence>
<dbReference type="EMBL" id="BEGY01000100">
    <property type="protein sequence ID" value="GAX83495.1"/>
    <property type="molecule type" value="Genomic_DNA"/>
</dbReference>
<accession>A0A250XK83</accession>
<organism evidence="3 4">
    <name type="scientific">Chlamydomonas eustigma</name>
    <dbReference type="NCBI Taxonomy" id="1157962"/>
    <lineage>
        <taxon>Eukaryota</taxon>
        <taxon>Viridiplantae</taxon>
        <taxon>Chlorophyta</taxon>
        <taxon>core chlorophytes</taxon>
        <taxon>Chlorophyceae</taxon>
        <taxon>CS clade</taxon>
        <taxon>Chlamydomonadales</taxon>
        <taxon>Chlamydomonadaceae</taxon>
        <taxon>Chlamydomonas</taxon>
    </lineage>
</organism>
<protein>
    <submittedName>
        <fullName evidence="3">Uncharacterized protein</fullName>
    </submittedName>
</protein>
<feature type="transmembrane region" description="Helical" evidence="2">
    <location>
        <begin position="15"/>
        <end position="33"/>
    </location>
</feature>
<feature type="coiled-coil region" evidence="1">
    <location>
        <begin position="63"/>
        <end position="90"/>
    </location>
</feature>
<evidence type="ECO:0000256" key="1">
    <source>
        <dbReference type="SAM" id="Coils"/>
    </source>
</evidence>
<keyword evidence="2" id="KW-0812">Transmembrane</keyword>
<dbReference type="AlphaFoldDB" id="A0A250XK83"/>
<keyword evidence="2" id="KW-0472">Membrane</keyword>
<proteinExistence type="predicted"/>
<comment type="caution">
    <text evidence="3">The sequence shown here is derived from an EMBL/GenBank/DDBJ whole genome shotgun (WGS) entry which is preliminary data.</text>
</comment>
<gene>
    <name evidence="3" type="ORF">CEUSTIGMA_g10920.t1</name>
</gene>
<evidence type="ECO:0000313" key="4">
    <source>
        <dbReference type="Proteomes" id="UP000232323"/>
    </source>
</evidence>
<name>A0A250XK83_9CHLO</name>
<keyword evidence="1" id="KW-0175">Coiled coil</keyword>
<evidence type="ECO:0000313" key="3">
    <source>
        <dbReference type="EMBL" id="GAX83495.1"/>
    </source>
</evidence>
<reference evidence="3 4" key="1">
    <citation type="submission" date="2017-08" db="EMBL/GenBank/DDBJ databases">
        <title>Acidophilic green algal genome provides insights into adaptation to an acidic environment.</title>
        <authorList>
            <person name="Hirooka S."/>
            <person name="Hirose Y."/>
            <person name="Kanesaki Y."/>
            <person name="Higuchi S."/>
            <person name="Fujiwara T."/>
            <person name="Onuma R."/>
            <person name="Era A."/>
            <person name="Ohbayashi R."/>
            <person name="Uzuka A."/>
            <person name="Nozaki H."/>
            <person name="Yoshikawa H."/>
            <person name="Miyagishima S.Y."/>
        </authorList>
    </citation>
    <scope>NUCLEOTIDE SEQUENCE [LARGE SCALE GENOMIC DNA]</scope>
    <source>
        <strain evidence="3 4">NIES-2499</strain>
    </source>
</reference>